<keyword evidence="8" id="KW-1278">Translocase</keyword>
<feature type="transmembrane region" description="Helical" evidence="13">
    <location>
        <begin position="402"/>
        <end position="423"/>
    </location>
</feature>
<dbReference type="Pfam" id="PF12165">
    <property type="entry name" value="Alfin"/>
    <property type="match status" value="1"/>
</dbReference>
<feature type="domain" description="Alfin N-terminal" evidence="14">
    <location>
        <begin position="744"/>
        <end position="817"/>
    </location>
</feature>
<comment type="caution">
    <text evidence="16">The sequence shown here is derived from an EMBL/GenBank/DDBJ whole genome shotgun (WGS) entry which is preliminary data.</text>
</comment>
<feature type="transmembrane region" description="Helical" evidence="13">
    <location>
        <begin position="1142"/>
        <end position="1160"/>
    </location>
</feature>
<evidence type="ECO:0000259" key="14">
    <source>
        <dbReference type="Pfam" id="PF12165"/>
    </source>
</evidence>
<evidence type="ECO:0000256" key="3">
    <source>
        <dbReference type="ARBA" id="ARBA00013242"/>
    </source>
</evidence>
<sequence length="1492" mass="162217">MDRKSRLILFLYSLSDGSEQSDNNGTGSHCPELLREKKDQFDLVISNVHMPDMDGFKLLELVGLEMDLPGISTDHSTFNSTQIVHVSFSHHDLSLGIIILFLVWIWNGLGSTTMMRQSCSKDWMISIPLLPIRLGSPSPLCPTGTKQPMELEQPMDDFHSPAANSPNCFDPSTQSACTQVFLRLLLAIALVALFGRVGGGIYTKAADVGADLVGKVERNIPEDDPRNPAVIADNVGDNVGDIVGMGSYLFGSYAESSCAALVVASISSFGINHQFTPMVYPLLVSSVGIIACLITTLFATDFFEIKAVSEIEPALKKQLIISTVVMTIGIALMLAWQLFLCVAVGLWAGLVIGFITEYYTSNAYRTGAATNVIFGLALGYKSVIIPIFAIAFSIFLSFSLAAMYGVVVAALGMLSTIATGLAIDAYGPISDNAGSLSLSTATTIGGAPNTAAPCAPVWCGDLAISYPFWLAGTHPPKCGYDQGFKVTCDKAKVYLKNSTCTYQIQAIFYAMKLLRVAIAGLSLDDGTCNIDKFVNASFVPSPPFEIKPQQNQELFFVYDCNLRAPQLPQSWTPLRCGNNGSFTWLSREYRPKDSSMAMPGNCNVAMIPVVAYEGATTADYQRLVEGGFFLSYYLTDTEDDDYYDQCQACSYRAGHGQCRTIVSDDGTKRANWKTTIVVESKRELNQECSIYIGLRMNEHQERVREEAYTVGTCPSQWRCSGDGGDRHWHGEAAKPTAAEPHPEEEVENLCRYELPNESWEVNLPPKKVSPELPVPTLGINFARDGIQKKEWLSMVAAHSDAWLLSVAFYLGAQFGFNKNYSDNNGTGSHCPELLREKKDQFDLVISNVHMPDMDGFKLLELVGLEMDLPGISTDHSTFNSTQIVHVSFSHHDLSLGIIILFLVWIWNGLGSTTMMRQSCSKDWMISIPLLPIRLGSPSPLCPTGTKQPMELEQPMDDFHSPAANSPNCFDPSTQSACTQVFLRLLLVIALVALFGRVGGGIYTKAADVGADLVGKVERNIPEDDPRNPAVIADNVGDNVGDIVGMGSYLFGSYAESSCAALVVASISSFGINHQFTPMVYPLLVSSVGIIACLITTLFATDFFEIKAVSEIEPALKKQLIISTVVMTIGIALMLAWQLFLCVAVGLWAGLVIGFITEYYTSNAYRTGAATNVIFGLALGYKSVIIPIFAIAFSIFLSFSLAAMYGVVVAALGMLSTIATGLAIDAYGPISDNAGSLSLSTATTIGGAPNTAAPCAPVWCGDLAISYPFWLAGTHPPKCGYDQGFKVTCDKAKVYLKNSTCTYQIQAIFYAMKLLRVAIAGLSLDDGTCNIDKFVNASFVPSPPFEIKPQQNQELFFVYDCNLRAPQLPQSWTPLRCGNNGSFTWLSREYRPKDSSMAMPGNCNVAMIPVVAYEGATTADYQRLVEGGFFLSYYLTDTEDDDYYDQCQACSYRAGHGQCRTIVSDDGSSATALTASTRRRPAEPRGLTGRQQL</sequence>
<comment type="subcellular location">
    <subcellularLocation>
        <location evidence="1">Endomembrane system</location>
        <topology evidence="1">Multi-pass membrane protein</topology>
    </subcellularLocation>
    <subcellularLocation>
        <location evidence="2">Membrane</location>
        <topology evidence="2">Single-pass membrane protein</topology>
    </subcellularLocation>
</comment>
<evidence type="ECO:0000256" key="6">
    <source>
        <dbReference type="ARBA" id="ARBA00022729"/>
    </source>
</evidence>
<keyword evidence="10" id="KW-0406">Ion transport</keyword>
<keyword evidence="11 13" id="KW-0472">Membrane</keyword>
<feature type="region of interest" description="Disordered" evidence="12">
    <location>
        <begin position="724"/>
        <end position="743"/>
    </location>
</feature>
<feature type="region of interest" description="Disordered" evidence="12">
    <location>
        <begin position="1469"/>
        <end position="1492"/>
    </location>
</feature>
<evidence type="ECO:0000256" key="4">
    <source>
        <dbReference type="ARBA" id="ARBA00022448"/>
    </source>
</evidence>
<evidence type="ECO:0000256" key="1">
    <source>
        <dbReference type="ARBA" id="ARBA00004127"/>
    </source>
</evidence>
<evidence type="ECO:0000256" key="12">
    <source>
        <dbReference type="SAM" id="MobiDB-lite"/>
    </source>
</evidence>
<dbReference type="Pfam" id="PF03030">
    <property type="entry name" value="H_PPase"/>
    <property type="match status" value="2"/>
</dbReference>
<dbReference type="InterPro" id="IPR004131">
    <property type="entry name" value="PPase-energised_H-pump"/>
</dbReference>
<name>A0A3L6FLZ5_MAIZE</name>
<dbReference type="SUPFAM" id="SSF52172">
    <property type="entry name" value="CheY-like"/>
    <property type="match status" value="2"/>
</dbReference>
<dbReference type="PANTHER" id="PTHR31998">
    <property type="entry name" value="K(+)-INSENSITIVE PYROPHOSPHATE-ENERGIZED PROTON PUMP"/>
    <property type="match status" value="1"/>
</dbReference>
<dbReference type="EC" id="7.1.3.1" evidence="3"/>
<keyword evidence="9 13" id="KW-1133">Transmembrane helix</keyword>
<evidence type="ECO:0000256" key="10">
    <source>
        <dbReference type="ARBA" id="ARBA00023065"/>
    </source>
</evidence>
<keyword evidence="5 13" id="KW-0812">Transmembrane</keyword>
<dbReference type="GO" id="GO:0004427">
    <property type="term" value="F:inorganic diphosphate phosphatase activity"/>
    <property type="evidence" value="ECO:0007669"/>
    <property type="project" value="InterPro"/>
</dbReference>
<dbReference type="InterPro" id="IPR025287">
    <property type="entry name" value="WAK_GUB"/>
</dbReference>
<evidence type="ECO:0000256" key="11">
    <source>
        <dbReference type="ARBA" id="ARBA00023136"/>
    </source>
</evidence>
<feature type="transmembrane region" description="Helical" evidence="13">
    <location>
        <begin position="1172"/>
        <end position="1196"/>
    </location>
</feature>
<accession>A0A3L6FLZ5</accession>
<proteinExistence type="predicted"/>
<dbReference type="Pfam" id="PF13947">
    <property type="entry name" value="GUB_WAK_bind"/>
    <property type="match status" value="2"/>
</dbReference>
<dbReference type="InterPro" id="IPR021998">
    <property type="entry name" value="Alfin_N"/>
</dbReference>
<dbReference type="Proteomes" id="UP000251960">
    <property type="component" value="Chromosome 3"/>
</dbReference>
<evidence type="ECO:0000256" key="9">
    <source>
        <dbReference type="ARBA" id="ARBA00022989"/>
    </source>
</evidence>
<organism evidence="16">
    <name type="scientific">Zea mays</name>
    <name type="common">Maize</name>
    <dbReference type="NCBI Taxonomy" id="4577"/>
    <lineage>
        <taxon>Eukaryota</taxon>
        <taxon>Viridiplantae</taxon>
        <taxon>Streptophyta</taxon>
        <taxon>Embryophyta</taxon>
        <taxon>Tracheophyta</taxon>
        <taxon>Spermatophyta</taxon>
        <taxon>Magnoliopsida</taxon>
        <taxon>Liliopsida</taxon>
        <taxon>Poales</taxon>
        <taxon>Poaceae</taxon>
        <taxon>PACMAD clade</taxon>
        <taxon>Panicoideae</taxon>
        <taxon>Andropogonodae</taxon>
        <taxon>Andropogoneae</taxon>
        <taxon>Tripsacinae</taxon>
        <taxon>Zea</taxon>
    </lineage>
</organism>
<keyword evidence="6" id="KW-0732">Signal</keyword>
<feature type="transmembrane region" description="Helical" evidence="13">
    <location>
        <begin position="278"/>
        <end position="299"/>
    </location>
</feature>
<evidence type="ECO:0000313" key="16">
    <source>
        <dbReference type="EMBL" id="PWZ33850.1"/>
    </source>
</evidence>
<feature type="transmembrane region" description="Helical" evidence="13">
    <location>
        <begin position="1202"/>
        <end position="1223"/>
    </location>
</feature>
<dbReference type="GO" id="GO:0006355">
    <property type="term" value="P:regulation of DNA-templated transcription"/>
    <property type="evidence" value="ECO:0007669"/>
    <property type="project" value="InterPro"/>
</dbReference>
<feature type="domain" description="Wall-associated receptor kinase galacturonan-binding" evidence="15">
    <location>
        <begin position="1254"/>
        <end position="1317"/>
    </location>
</feature>
<evidence type="ECO:0000256" key="8">
    <source>
        <dbReference type="ARBA" id="ARBA00022967"/>
    </source>
</evidence>
<gene>
    <name evidence="16" type="primary">AVP_12</name>
    <name evidence="16" type="ORF">Zm00014a_026040</name>
</gene>
<dbReference type="GO" id="GO:0030247">
    <property type="term" value="F:polysaccharide binding"/>
    <property type="evidence" value="ECO:0007669"/>
    <property type="project" value="InterPro"/>
</dbReference>
<evidence type="ECO:0000256" key="2">
    <source>
        <dbReference type="ARBA" id="ARBA00004167"/>
    </source>
</evidence>
<evidence type="ECO:0000256" key="13">
    <source>
        <dbReference type="SAM" id="Phobius"/>
    </source>
</evidence>
<feature type="transmembrane region" description="Helical" evidence="13">
    <location>
        <begin position="342"/>
        <end position="360"/>
    </location>
</feature>
<evidence type="ECO:0000256" key="5">
    <source>
        <dbReference type="ARBA" id="ARBA00022692"/>
    </source>
</evidence>
<feature type="transmembrane region" description="Helical" evidence="13">
    <location>
        <begin position="980"/>
        <end position="1002"/>
    </location>
</feature>
<keyword evidence="7" id="KW-0460">Magnesium</keyword>
<dbReference type="InterPro" id="IPR011006">
    <property type="entry name" value="CheY-like_superfamily"/>
</dbReference>
<feature type="domain" description="Wall-associated receptor kinase galacturonan-binding" evidence="15">
    <location>
        <begin position="454"/>
        <end position="517"/>
    </location>
</feature>
<dbReference type="ExpressionAtlas" id="A0A3L6FLZ5">
    <property type="expression patterns" value="baseline and differential"/>
</dbReference>
<keyword evidence="4" id="KW-0813">Transport</keyword>
<protein>
    <recommendedName>
        <fullName evidence="3">H(+)-exporting diphosphatase</fullName>
        <ecNumber evidence="3">7.1.3.1</ecNumber>
    </recommendedName>
</protein>
<dbReference type="GO" id="GO:0042393">
    <property type="term" value="F:histone binding"/>
    <property type="evidence" value="ECO:0007669"/>
    <property type="project" value="InterPro"/>
</dbReference>
<feature type="transmembrane region" description="Helical" evidence="13">
    <location>
        <begin position="372"/>
        <end position="396"/>
    </location>
</feature>
<feature type="transmembrane region" description="Helical" evidence="13">
    <location>
        <begin position="893"/>
        <end position="915"/>
    </location>
</feature>
<reference evidence="16" key="1">
    <citation type="journal article" date="2018" name="Nat. Genet.">
        <title>Extensive intraspecific gene order and gene structural variations between Mo17 and other maize genomes.</title>
        <authorList>
            <person name="Sun S."/>
            <person name="Zhou Y."/>
            <person name="Chen J."/>
            <person name="Shi J."/>
            <person name="Zhao H."/>
            <person name="Zhao H."/>
            <person name="Song W."/>
            <person name="Zhang M."/>
            <person name="Cui Y."/>
            <person name="Dong X."/>
            <person name="Liu H."/>
            <person name="Ma X."/>
            <person name="Jiao Y."/>
            <person name="Wang B."/>
            <person name="Wei X."/>
            <person name="Stein J.C."/>
            <person name="Glaubitz J.C."/>
            <person name="Lu F."/>
            <person name="Yu G."/>
            <person name="Liang C."/>
            <person name="Fengler K."/>
            <person name="Li B."/>
            <person name="Rafalski A."/>
            <person name="Schnable P.S."/>
            <person name="Ware D.H."/>
            <person name="Buckler E.S."/>
            <person name="Lai J."/>
        </authorList>
    </citation>
    <scope>NUCLEOTIDE SEQUENCE [LARGE SCALE GENOMIC DNA]</scope>
    <source>
        <tissue evidence="16">Seedling</tissue>
    </source>
</reference>
<feature type="transmembrane region" description="Helical" evidence="13">
    <location>
        <begin position="180"/>
        <end position="202"/>
    </location>
</feature>
<dbReference type="EMBL" id="NCVQ01000004">
    <property type="protein sequence ID" value="PWZ33850.1"/>
    <property type="molecule type" value="Genomic_DNA"/>
</dbReference>
<feature type="transmembrane region" description="Helical" evidence="13">
    <location>
        <begin position="791"/>
        <end position="812"/>
    </location>
</feature>
<feature type="transmembrane region" description="Helical" evidence="13">
    <location>
        <begin position="93"/>
        <end position="115"/>
    </location>
</feature>
<feature type="transmembrane region" description="Helical" evidence="13">
    <location>
        <begin position="1078"/>
        <end position="1099"/>
    </location>
</feature>
<evidence type="ECO:0000259" key="15">
    <source>
        <dbReference type="Pfam" id="PF13947"/>
    </source>
</evidence>
<dbReference type="GO" id="GO:0009678">
    <property type="term" value="F:diphosphate hydrolysis-driven proton transmembrane transporter activity"/>
    <property type="evidence" value="ECO:0007669"/>
    <property type="project" value="UniProtKB-EC"/>
</dbReference>
<dbReference type="GO" id="GO:0012505">
    <property type="term" value="C:endomembrane system"/>
    <property type="evidence" value="ECO:0007669"/>
    <property type="project" value="UniProtKB-SubCell"/>
</dbReference>
<dbReference type="GO" id="GO:0016020">
    <property type="term" value="C:membrane"/>
    <property type="evidence" value="ECO:0007669"/>
    <property type="project" value="UniProtKB-SubCell"/>
</dbReference>
<evidence type="ECO:0000256" key="7">
    <source>
        <dbReference type="ARBA" id="ARBA00022842"/>
    </source>
</evidence>